<evidence type="ECO:0000313" key="3">
    <source>
        <dbReference type="Proteomes" id="UP000179797"/>
    </source>
</evidence>
<name>A0A1S1YZD8_FLAPC</name>
<keyword evidence="3" id="KW-1185">Reference proteome</keyword>
<dbReference type="EMBL" id="JRYR02000001">
    <property type="protein sequence ID" value="OHX66381.1"/>
    <property type="molecule type" value="Genomic_DNA"/>
</dbReference>
<protein>
    <recommendedName>
        <fullName evidence="1">N-acetyltransferase domain-containing protein</fullName>
    </recommendedName>
</protein>
<dbReference type="Pfam" id="PF13508">
    <property type="entry name" value="Acetyltransf_7"/>
    <property type="match status" value="1"/>
</dbReference>
<feature type="domain" description="N-acetyltransferase" evidence="1">
    <location>
        <begin position="12"/>
        <end position="161"/>
    </location>
</feature>
<dbReference type="AlphaFoldDB" id="A0A1S1YZD8"/>
<organism evidence="2 3">
    <name type="scientific">Flammeovirga pacifica</name>
    <dbReference type="NCBI Taxonomy" id="915059"/>
    <lineage>
        <taxon>Bacteria</taxon>
        <taxon>Pseudomonadati</taxon>
        <taxon>Bacteroidota</taxon>
        <taxon>Cytophagia</taxon>
        <taxon>Cytophagales</taxon>
        <taxon>Flammeovirgaceae</taxon>
        <taxon>Flammeovirga</taxon>
    </lineage>
</organism>
<dbReference type="SUPFAM" id="SSF55729">
    <property type="entry name" value="Acyl-CoA N-acyltransferases (Nat)"/>
    <property type="match status" value="1"/>
</dbReference>
<accession>A0A1S1YZD8</accession>
<evidence type="ECO:0000313" key="2">
    <source>
        <dbReference type="EMBL" id="OHX66381.1"/>
    </source>
</evidence>
<dbReference type="InterPro" id="IPR000182">
    <property type="entry name" value="GNAT_dom"/>
</dbReference>
<dbReference type="Gene3D" id="3.40.630.30">
    <property type="match status" value="1"/>
</dbReference>
<dbReference type="STRING" id="915059.NH26_08455"/>
<gene>
    <name evidence="2" type="ORF">NH26_08455</name>
</gene>
<dbReference type="GO" id="GO:0016747">
    <property type="term" value="F:acyltransferase activity, transferring groups other than amino-acyl groups"/>
    <property type="evidence" value="ECO:0007669"/>
    <property type="project" value="InterPro"/>
</dbReference>
<dbReference type="PROSITE" id="PS51186">
    <property type="entry name" value="GNAT"/>
    <property type="match status" value="1"/>
</dbReference>
<sequence length="161" mass="19296">MLLKEENNLTFYHKESINQFEMNELFHLWNSVYPMQLAYQDLSGLADYFMPLQNKHHILVKDVQNKVVGWFFCFEREHETWFAVLVNNDLKKQHIGSTLIQLAKERFRPLNGWVIDHDRYFKLDGQKYESPLSFYLRHGFKVIENERLEIPILSAVKITCS</sequence>
<comment type="caution">
    <text evidence="2">The sequence shown here is derived from an EMBL/GenBank/DDBJ whole genome shotgun (WGS) entry which is preliminary data.</text>
</comment>
<proteinExistence type="predicted"/>
<evidence type="ECO:0000259" key="1">
    <source>
        <dbReference type="PROSITE" id="PS51186"/>
    </source>
</evidence>
<reference evidence="2 3" key="1">
    <citation type="journal article" date="2012" name="Int. J. Syst. Evol. Microbiol.">
        <title>Flammeovirga pacifica sp. nov., isolated from deep-sea sediment.</title>
        <authorList>
            <person name="Xu H."/>
            <person name="Fu Y."/>
            <person name="Yang N."/>
            <person name="Ding Z."/>
            <person name="Lai Q."/>
            <person name="Zeng R."/>
        </authorList>
    </citation>
    <scope>NUCLEOTIDE SEQUENCE [LARGE SCALE GENOMIC DNA]</scope>
    <source>
        <strain evidence="3">DSM 24597 / LMG 26175 / WPAGA1</strain>
    </source>
</reference>
<dbReference type="Proteomes" id="UP000179797">
    <property type="component" value="Unassembled WGS sequence"/>
</dbReference>
<dbReference type="InterPro" id="IPR016181">
    <property type="entry name" value="Acyl_CoA_acyltransferase"/>
</dbReference>